<dbReference type="GO" id="GO:0016020">
    <property type="term" value="C:membrane"/>
    <property type="evidence" value="ECO:0007669"/>
    <property type="project" value="UniProtKB-SubCell"/>
</dbReference>
<evidence type="ECO:0000256" key="1">
    <source>
        <dbReference type="ARBA" id="ARBA00004141"/>
    </source>
</evidence>
<comment type="similarity">
    <text evidence="5">Belongs to the bacteriophage holin family. Cp-1 holin subfamily.</text>
</comment>
<keyword evidence="2 6" id="KW-0812">Transmembrane</keyword>
<evidence type="ECO:0000256" key="5">
    <source>
        <dbReference type="ARBA" id="ARBA00023600"/>
    </source>
</evidence>
<dbReference type="InterPro" id="IPR006480">
    <property type="entry name" value="Phage_holin_4_1"/>
</dbReference>
<keyword evidence="8" id="KW-1185">Reference proteome</keyword>
<protein>
    <submittedName>
        <fullName evidence="7">Holin</fullName>
    </submittedName>
</protein>
<dbReference type="Pfam" id="PF05105">
    <property type="entry name" value="Phage_holin_4_1"/>
    <property type="match status" value="1"/>
</dbReference>
<dbReference type="OrthoDB" id="2885993at2"/>
<feature type="transmembrane region" description="Helical" evidence="6">
    <location>
        <begin position="59"/>
        <end position="76"/>
    </location>
</feature>
<evidence type="ECO:0000256" key="2">
    <source>
        <dbReference type="ARBA" id="ARBA00022692"/>
    </source>
</evidence>
<accession>A0A398CP27</accession>
<dbReference type="RefSeq" id="WP_119151550.1">
    <property type="nucleotide sequence ID" value="NZ_JBHSOV010000041.1"/>
</dbReference>
<proteinExistence type="inferred from homology"/>
<dbReference type="AlphaFoldDB" id="A0A398CP27"/>
<reference evidence="7 8" key="1">
    <citation type="submission" date="2018-09" db="EMBL/GenBank/DDBJ databases">
        <title>Cohnella cavernae sp. nov., isolated from a karst cave.</title>
        <authorList>
            <person name="Zhu H."/>
        </authorList>
    </citation>
    <scope>NUCLEOTIDE SEQUENCE [LARGE SCALE GENOMIC DNA]</scope>
    <source>
        <strain evidence="7 8">K2E09-144</strain>
    </source>
</reference>
<evidence type="ECO:0000313" key="8">
    <source>
        <dbReference type="Proteomes" id="UP000266340"/>
    </source>
</evidence>
<evidence type="ECO:0000256" key="4">
    <source>
        <dbReference type="ARBA" id="ARBA00023136"/>
    </source>
</evidence>
<comment type="subcellular location">
    <subcellularLocation>
        <location evidence="1">Membrane</location>
        <topology evidence="1">Multi-pass membrane protein</topology>
    </subcellularLocation>
</comment>
<feature type="transmembrane region" description="Helical" evidence="6">
    <location>
        <begin position="82"/>
        <end position="103"/>
    </location>
</feature>
<evidence type="ECO:0000256" key="3">
    <source>
        <dbReference type="ARBA" id="ARBA00022989"/>
    </source>
</evidence>
<gene>
    <name evidence="7" type="ORF">D3H35_23180</name>
</gene>
<dbReference type="Proteomes" id="UP000266340">
    <property type="component" value="Unassembled WGS sequence"/>
</dbReference>
<comment type="caution">
    <text evidence="7">The sequence shown here is derived from an EMBL/GenBank/DDBJ whole genome shotgun (WGS) entry which is preliminary data.</text>
</comment>
<evidence type="ECO:0000256" key="6">
    <source>
        <dbReference type="SAM" id="Phobius"/>
    </source>
</evidence>
<evidence type="ECO:0000313" key="7">
    <source>
        <dbReference type="EMBL" id="RIE01291.1"/>
    </source>
</evidence>
<keyword evidence="3 6" id="KW-1133">Transmembrane helix</keyword>
<name>A0A398CP27_9BACL</name>
<keyword evidence="4 6" id="KW-0472">Membrane</keyword>
<dbReference type="EMBL" id="QXJM01000040">
    <property type="protein sequence ID" value="RIE01291.1"/>
    <property type="molecule type" value="Genomic_DNA"/>
</dbReference>
<feature type="transmembrane region" description="Helical" evidence="6">
    <location>
        <begin position="20"/>
        <end position="38"/>
    </location>
</feature>
<organism evidence="7 8">
    <name type="scientific">Cohnella faecalis</name>
    <dbReference type="NCBI Taxonomy" id="2315694"/>
    <lineage>
        <taxon>Bacteria</taxon>
        <taxon>Bacillati</taxon>
        <taxon>Bacillota</taxon>
        <taxon>Bacilli</taxon>
        <taxon>Bacillales</taxon>
        <taxon>Paenibacillaceae</taxon>
        <taxon>Cohnella</taxon>
    </lineage>
</organism>
<sequence>MDKLITAAAGGFLFPVFEYFYGPGSAVASLMVTLLFFISMDWLSGSRASKKDKTYSSRYGIDGVFRMFFMLLLPAGGHLLDVAFGTPGIVFGVFVFGLLYHTIKSMTANAIRAGWADWLPIHTMEKVTGWVQSEMEYKLSRAAKRMEEREGTPNGKAQ</sequence>